<dbReference type="RefSeq" id="WP_406768002.1">
    <property type="nucleotide sequence ID" value="NZ_JBJHZZ010000001.1"/>
</dbReference>
<feature type="domain" description="SsuA/THI5-like" evidence="1">
    <location>
        <begin position="48"/>
        <end position="74"/>
    </location>
</feature>
<protein>
    <submittedName>
        <fullName evidence="2">ABC transporter substrate-binding protein</fullName>
    </submittedName>
</protein>
<accession>A0ABW8SYK2</accession>
<gene>
    <name evidence="2" type="ORF">ACJDUG_00960</name>
</gene>
<dbReference type="EMBL" id="JBJHZZ010000001">
    <property type="protein sequence ID" value="MFL0245544.1"/>
    <property type="molecule type" value="Genomic_DNA"/>
</dbReference>
<name>A0ABW8SYK2_9CLOT</name>
<dbReference type="Pfam" id="PF09084">
    <property type="entry name" value="NMT1"/>
    <property type="match status" value="1"/>
</dbReference>
<evidence type="ECO:0000313" key="2">
    <source>
        <dbReference type="EMBL" id="MFL0245544.1"/>
    </source>
</evidence>
<proteinExistence type="predicted"/>
<evidence type="ECO:0000259" key="1">
    <source>
        <dbReference type="Pfam" id="PF09084"/>
    </source>
</evidence>
<evidence type="ECO:0000313" key="3">
    <source>
        <dbReference type="Proteomes" id="UP001623591"/>
    </source>
</evidence>
<dbReference type="Proteomes" id="UP001623591">
    <property type="component" value="Unassembled WGS sequence"/>
</dbReference>
<keyword evidence="3" id="KW-1185">Reference proteome</keyword>
<organism evidence="2 3">
    <name type="scientific">Candidatus Clostridium stratigraminis</name>
    <dbReference type="NCBI Taxonomy" id="3381661"/>
    <lineage>
        <taxon>Bacteria</taxon>
        <taxon>Bacillati</taxon>
        <taxon>Bacillota</taxon>
        <taxon>Clostridia</taxon>
        <taxon>Eubacteriales</taxon>
        <taxon>Clostridiaceae</taxon>
        <taxon>Clostridium</taxon>
    </lineage>
</organism>
<comment type="caution">
    <text evidence="2">The sequence shown here is derived from an EMBL/GenBank/DDBJ whole genome shotgun (WGS) entry which is preliminary data.</text>
</comment>
<dbReference type="PROSITE" id="PS51257">
    <property type="entry name" value="PROKAR_LIPOPROTEIN"/>
    <property type="match status" value="1"/>
</dbReference>
<reference evidence="2 3" key="1">
    <citation type="submission" date="2024-11" db="EMBL/GenBank/DDBJ databases">
        <authorList>
            <person name="Heng Y.C."/>
            <person name="Lim A.C.H."/>
            <person name="Lee J.K.Y."/>
            <person name="Kittelmann S."/>
        </authorList>
    </citation>
    <scope>NUCLEOTIDE SEQUENCE [LARGE SCALE GENOMIC DNA]</scope>
    <source>
        <strain evidence="2 3">WILCCON 0185</strain>
    </source>
</reference>
<dbReference type="InterPro" id="IPR015168">
    <property type="entry name" value="SsuA/THI5"/>
</dbReference>
<sequence>MKKNHLILFSLALSFLLVGTLFTGCSKKNDSPLTKVKLNEVTRSIFYAPMYAAIDQGFFKAEGLEIELSTGGGAELTLT</sequence>
<dbReference type="Gene3D" id="3.40.190.10">
    <property type="entry name" value="Periplasmic binding protein-like II"/>
    <property type="match status" value="1"/>
</dbReference>